<dbReference type="SUPFAM" id="SSF56327">
    <property type="entry name" value="LDH C-terminal domain-like"/>
    <property type="match status" value="1"/>
</dbReference>
<dbReference type="PRINTS" id="PR00086">
    <property type="entry name" value="LLDHDRGNASE"/>
</dbReference>
<evidence type="ECO:0000259" key="6">
    <source>
        <dbReference type="Pfam" id="PF02866"/>
    </source>
</evidence>
<evidence type="ECO:0000256" key="3">
    <source>
        <dbReference type="PIRSR" id="PIRSR000102-3"/>
    </source>
</evidence>
<dbReference type="Gene3D" id="3.40.50.720">
    <property type="entry name" value="NAD(P)-binding Rossmann-like Domain"/>
    <property type="match status" value="1"/>
</dbReference>
<dbReference type="CDD" id="cd00300">
    <property type="entry name" value="LDH_like"/>
    <property type="match status" value="1"/>
</dbReference>
<dbReference type="OrthoDB" id="6270329at2759"/>
<dbReference type="InterPro" id="IPR001236">
    <property type="entry name" value="Lactate/malate_DH_N"/>
</dbReference>
<sequence>MLSSTGPRVGIVGVGQVGAAAANALIMNSVVHELILVDIKSELRNAQVQELSDVSRVSGRVEMRVRAGTYHEAGQCDIIIITAGSKFSVGETSVQHMYRNLGIVRSVIQAMRPFRSDAILLVVSNPVDLLATIAQQLSGLSPSQVLGSGTLLDSVRLRGLLANKAGVAADAIDIHVLGMQGLDEVVAWSTAAVSGVPLASAVPPDTFDPVQLTNECKQISQAIIKAKGAMPLGIGAIISKICSSILGDQRDILPISHFQEEFGCCFSLPVVLGRKGIISTIWIPVNGEEWGRITKSAGALNEIIEHVNE</sequence>
<keyword evidence="8" id="KW-1185">Reference proteome</keyword>
<dbReference type="InterPro" id="IPR022383">
    <property type="entry name" value="Lactate/malate_DH_C"/>
</dbReference>
<proteinExistence type="inferred from homology"/>
<dbReference type="GO" id="GO:0004459">
    <property type="term" value="F:L-lactate dehydrogenase (NAD+) activity"/>
    <property type="evidence" value="ECO:0007669"/>
    <property type="project" value="TreeGrafter"/>
</dbReference>
<evidence type="ECO:0000259" key="5">
    <source>
        <dbReference type="Pfam" id="PF00056"/>
    </source>
</evidence>
<protein>
    <recommendedName>
        <fullName evidence="9">L-lactate dehydrogenase</fullName>
    </recommendedName>
</protein>
<evidence type="ECO:0000313" key="8">
    <source>
        <dbReference type="Proteomes" id="UP000710440"/>
    </source>
</evidence>
<dbReference type="InterPro" id="IPR015955">
    <property type="entry name" value="Lactate_DH/Glyco_Ohase_4_C"/>
</dbReference>
<keyword evidence="2 3" id="KW-0520">NAD</keyword>
<feature type="binding site" evidence="3">
    <location>
        <position position="100"/>
    </location>
    <ligand>
        <name>NAD(+)</name>
        <dbReference type="ChEBI" id="CHEBI:57540"/>
    </ligand>
</feature>
<feature type="binding site" evidence="3">
    <location>
        <position position="38"/>
    </location>
    <ligand>
        <name>NAD(+)</name>
        <dbReference type="ChEBI" id="CHEBI:57540"/>
    </ligand>
</feature>
<dbReference type="Pfam" id="PF02866">
    <property type="entry name" value="Ldh_1_C"/>
    <property type="match status" value="1"/>
</dbReference>
<name>A0A9P3BSM6_ASPVI</name>
<dbReference type="PANTHER" id="PTHR43128:SF16">
    <property type="entry name" value="L-LACTATE DEHYDROGENASE"/>
    <property type="match status" value="1"/>
</dbReference>
<dbReference type="Proteomes" id="UP000710440">
    <property type="component" value="Unassembled WGS sequence"/>
</dbReference>
<dbReference type="AlphaFoldDB" id="A0A9P3BSM6"/>
<feature type="domain" description="Lactate/malate dehydrogenase C-terminal" evidence="6">
    <location>
        <begin position="150"/>
        <end position="308"/>
    </location>
</feature>
<dbReference type="SUPFAM" id="SSF51735">
    <property type="entry name" value="NAD(P)-binding Rossmann-fold domains"/>
    <property type="match status" value="1"/>
</dbReference>
<organism evidence="7 8">
    <name type="scientific">Aspergillus viridinutans</name>
    <dbReference type="NCBI Taxonomy" id="75553"/>
    <lineage>
        <taxon>Eukaryota</taxon>
        <taxon>Fungi</taxon>
        <taxon>Dikarya</taxon>
        <taxon>Ascomycota</taxon>
        <taxon>Pezizomycotina</taxon>
        <taxon>Eurotiomycetes</taxon>
        <taxon>Eurotiomycetidae</taxon>
        <taxon>Eurotiales</taxon>
        <taxon>Aspergillaceae</taxon>
        <taxon>Aspergillus</taxon>
        <taxon>Aspergillus subgen. Fumigati</taxon>
    </lineage>
</organism>
<dbReference type="EMBL" id="BOPL01000001">
    <property type="protein sequence ID" value="GIJ98880.1"/>
    <property type="molecule type" value="Genomic_DNA"/>
</dbReference>
<dbReference type="Pfam" id="PF00056">
    <property type="entry name" value="Ldh_1_N"/>
    <property type="match status" value="1"/>
</dbReference>
<dbReference type="RefSeq" id="XP_043122067.1">
    <property type="nucleotide sequence ID" value="XM_043266132.1"/>
</dbReference>
<dbReference type="Gene3D" id="3.90.110.10">
    <property type="entry name" value="Lactate dehydrogenase/glycoside hydrolase, family 4, C-terminal"/>
    <property type="match status" value="1"/>
</dbReference>
<comment type="similarity">
    <text evidence="4">Belongs to the LDH/MDH superfamily.</text>
</comment>
<reference evidence="7 8" key="1">
    <citation type="submission" date="2021-02" db="EMBL/GenBank/DDBJ databases">
        <title>Pan-genome distribution and transcriptional activeness of fungal secondary metabolism genes in Aspergillus section Fumigati.</title>
        <authorList>
            <person name="Takahashi H."/>
            <person name="Umemura M."/>
            <person name="Ninomiya A."/>
            <person name="Kusuya Y."/>
            <person name="Urayama S."/>
            <person name="Shimizu M."/>
            <person name="Watanabe A."/>
            <person name="Kamei K."/>
            <person name="Yaguchi T."/>
            <person name="Hagiwara D."/>
        </authorList>
    </citation>
    <scope>NUCLEOTIDE SEQUENCE [LARGE SCALE GENOMIC DNA]</scope>
    <source>
        <strain evidence="7 8">IFM 47045</strain>
    </source>
</reference>
<evidence type="ECO:0000256" key="2">
    <source>
        <dbReference type="ARBA" id="ARBA00023027"/>
    </source>
</evidence>
<evidence type="ECO:0000256" key="1">
    <source>
        <dbReference type="ARBA" id="ARBA00023002"/>
    </source>
</evidence>
<dbReference type="PANTHER" id="PTHR43128">
    <property type="entry name" value="L-2-HYDROXYCARBOXYLATE DEHYDROGENASE (NAD(P)(+))"/>
    <property type="match status" value="1"/>
</dbReference>
<dbReference type="GeneID" id="66928984"/>
<dbReference type="GO" id="GO:0006089">
    <property type="term" value="P:lactate metabolic process"/>
    <property type="evidence" value="ECO:0007669"/>
    <property type="project" value="TreeGrafter"/>
</dbReference>
<feature type="binding site" evidence="3">
    <location>
        <begin position="123"/>
        <end position="125"/>
    </location>
    <ligand>
        <name>NAD(+)</name>
        <dbReference type="ChEBI" id="CHEBI:57540"/>
    </ligand>
</feature>
<dbReference type="InterPro" id="IPR036291">
    <property type="entry name" value="NAD(P)-bd_dom_sf"/>
</dbReference>
<evidence type="ECO:0008006" key="9">
    <source>
        <dbReference type="Google" id="ProtNLM"/>
    </source>
</evidence>
<feature type="binding site" evidence="3">
    <location>
        <begin position="13"/>
        <end position="18"/>
    </location>
    <ligand>
        <name>NAD(+)</name>
        <dbReference type="ChEBI" id="CHEBI:57540"/>
    </ligand>
</feature>
<dbReference type="PIRSF" id="PIRSF000102">
    <property type="entry name" value="Lac_mal_DH"/>
    <property type="match status" value="1"/>
</dbReference>
<comment type="caution">
    <text evidence="7">The sequence shown here is derived from an EMBL/GenBank/DDBJ whole genome shotgun (WGS) entry which is preliminary data.</text>
</comment>
<accession>A0A9P3BSM6</accession>
<evidence type="ECO:0000256" key="4">
    <source>
        <dbReference type="RuleBase" id="RU003369"/>
    </source>
</evidence>
<dbReference type="InterPro" id="IPR001557">
    <property type="entry name" value="L-lactate/malate_DH"/>
</dbReference>
<feature type="domain" description="Lactate/malate dehydrogenase N-terminal" evidence="5">
    <location>
        <begin position="8"/>
        <end position="147"/>
    </location>
</feature>
<gene>
    <name evidence="7" type="ORF">Aspvir_001002</name>
</gene>
<keyword evidence="1 4" id="KW-0560">Oxidoreductase</keyword>
<evidence type="ECO:0000313" key="7">
    <source>
        <dbReference type="EMBL" id="GIJ98880.1"/>
    </source>
</evidence>